<protein>
    <submittedName>
        <fullName evidence="1">Uncharacterized protein</fullName>
    </submittedName>
</protein>
<proteinExistence type="predicted"/>
<evidence type="ECO:0000313" key="2">
    <source>
        <dbReference type="Proteomes" id="UP001162501"/>
    </source>
</evidence>
<dbReference type="Proteomes" id="UP001162501">
    <property type="component" value="Chromosome 4"/>
</dbReference>
<reference evidence="1" key="2">
    <citation type="submission" date="2025-03" db="EMBL/GenBank/DDBJ databases">
        <authorList>
            <consortium name="ELIXIR-Norway"/>
            <consortium name="Elixir Norway"/>
        </authorList>
    </citation>
    <scope>NUCLEOTIDE SEQUENCE</scope>
</reference>
<sequence length="75" mass="8291">MRQRQKRQHLVCCSDPLLVQLGECQVQTVFFPPQPSPARDGPPRETPAVAPGRLPFAPAWHGRPLPTAALLKQLS</sequence>
<organism evidence="1 2">
    <name type="scientific">Rangifer tarandus platyrhynchus</name>
    <name type="common">Svalbard reindeer</name>
    <dbReference type="NCBI Taxonomy" id="3082113"/>
    <lineage>
        <taxon>Eukaryota</taxon>
        <taxon>Metazoa</taxon>
        <taxon>Chordata</taxon>
        <taxon>Craniata</taxon>
        <taxon>Vertebrata</taxon>
        <taxon>Euteleostomi</taxon>
        <taxon>Mammalia</taxon>
        <taxon>Eutheria</taxon>
        <taxon>Laurasiatheria</taxon>
        <taxon>Artiodactyla</taxon>
        <taxon>Ruminantia</taxon>
        <taxon>Pecora</taxon>
        <taxon>Cervidae</taxon>
        <taxon>Odocoileinae</taxon>
        <taxon>Rangifer</taxon>
    </lineage>
</organism>
<reference evidence="1" key="1">
    <citation type="submission" date="2023-05" db="EMBL/GenBank/DDBJ databases">
        <authorList>
            <consortium name="ELIXIR-Norway"/>
        </authorList>
    </citation>
    <scope>NUCLEOTIDE SEQUENCE</scope>
</reference>
<gene>
    <name evidence="1" type="ORF">MRATA1EN22A_LOCUS22494</name>
</gene>
<dbReference type="EMBL" id="OX596088">
    <property type="protein sequence ID" value="CAN0504909.1"/>
    <property type="molecule type" value="Genomic_DNA"/>
</dbReference>
<accession>A0AC59ZSC4</accession>
<name>A0AC59ZSC4_RANTA</name>
<evidence type="ECO:0000313" key="1">
    <source>
        <dbReference type="EMBL" id="CAN0504909.1"/>
    </source>
</evidence>